<sequence length="573" mass="65098">MSSYPIQWDTILPVHQCQRLYSGISASVEPLAHEKVPPCPTTIDLEGDTMPMPASLHTMIDIDSTGGLASSLTVAFPETSPPDPSSFIWTTGGFPEIEIYILFPQLFSHQHQHHIITEQNATHIQLSSTAAQAEDHNQTLHKQSQVQEFYFSLQSAELHHLWKHVQTIIQDPGLQHFQRLMLLLTAKNLKLSTQHAIWSSTCDAFFHMWNQAVDGHYLTTSFYNIGKKYRVTSEVSDSSHVQHRSVEPALRSEDEDTYQPELSKGGEDEDDEDTSNLGEHSAGGTSVADAQASDSEHEHLQKESWCKQFYPLSFLHDLGFMTLELHQCFLLHYQGLLYCQFYNIIKEVFTASQHSPFANENLDILALNPRLVQPPPESSDMEWIQKSLGMASTLELYDYAWFLDKLDWMAMTFKPPHQVHMVFNTLTLQMAYYWQYQQLIKFKSDFVLFHDVFSHMLDVHLDPVCSVLLLQLLVNLCLRAFQKNVFRSLTDCVTQQPLHSARLENVCNDWKADGQSLSLDVALPSVPSNLDVWLAIEQGQHSVPAAMSPNPAVFLLAVVRLSDCSSNMLKQLL</sequence>
<organism evidence="2 3">
    <name type="scientific">Coccidioides posadasii RMSCC 3488</name>
    <dbReference type="NCBI Taxonomy" id="454284"/>
    <lineage>
        <taxon>Eukaryota</taxon>
        <taxon>Fungi</taxon>
        <taxon>Dikarya</taxon>
        <taxon>Ascomycota</taxon>
        <taxon>Pezizomycotina</taxon>
        <taxon>Eurotiomycetes</taxon>
        <taxon>Eurotiomycetidae</taxon>
        <taxon>Onygenales</taxon>
        <taxon>Onygenaceae</taxon>
        <taxon>Coccidioides</taxon>
    </lineage>
</organism>
<reference evidence="3" key="3">
    <citation type="journal article" date="2010" name="Genome Res.">
        <title>Population genomic sequencing of Coccidioides fungi reveals recent hybridization and transposon control.</title>
        <authorList>
            <person name="Neafsey D.E."/>
            <person name="Barker B.M."/>
            <person name="Sharpton T.J."/>
            <person name="Stajich J.E."/>
            <person name="Park D.J."/>
            <person name="Whiston E."/>
            <person name="Hung C.-Y."/>
            <person name="McMahan C."/>
            <person name="White J."/>
            <person name="Sykes S."/>
            <person name="Heiman D."/>
            <person name="Young S."/>
            <person name="Zeng Q."/>
            <person name="Abouelleil A."/>
            <person name="Aftuck L."/>
            <person name="Bessette D."/>
            <person name="Brown A."/>
            <person name="FitzGerald M."/>
            <person name="Lui A."/>
            <person name="Macdonald J.P."/>
            <person name="Priest M."/>
            <person name="Orbach M.J."/>
            <person name="Galgiani J.N."/>
            <person name="Kirkland T.N."/>
            <person name="Cole G.T."/>
            <person name="Birren B.W."/>
            <person name="Henn M.R."/>
            <person name="Taylor J.W."/>
            <person name="Rounsley S.D."/>
        </authorList>
    </citation>
    <scope>NUCLEOTIDE SEQUENCE [LARGE SCALE GENOMIC DNA]</scope>
    <source>
        <strain evidence="3">RMSCC 3488</strain>
    </source>
</reference>
<proteinExistence type="predicted"/>
<gene>
    <name evidence="2" type="ORF">CPAG_06090</name>
</gene>
<feature type="region of interest" description="Disordered" evidence="1">
    <location>
        <begin position="239"/>
        <end position="294"/>
    </location>
</feature>
<dbReference type="AlphaFoldDB" id="A0A0J6F9S3"/>
<accession>A0A0J6F9S3</accession>
<evidence type="ECO:0000313" key="2">
    <source>
        <dbReference type="EMBL" id="KMM69776.1"/>
    </source>
</evidence>
<reference evidence="3" key="2">
    <citation type="journal article" date="2009" name="Genome Res.">
        <title>Comparative genomic analyses of the human fungal pathogens Coccidioides and their relatives.</title>
        <authorList>
            <person name="Sharpton T.J."/>
            <person name="Stajich J.E."/>
            <person name="Rounsley S.D."/>
            <person name="Gardner M.J."/>
            <person name="Wortman J.R."/>
            <person name="Jordar V.S."/>
            <person name="Maiti R."/>
            <person name="Kodira C.D."/>
            <person name="Neafsey D.E."/>
            <person name="Zeng Q."/>
            <person name="Hung C.-Y."/>
            <person name="McMahan C."/>
            <person name="Muszewska A."/>
            <person name="Grynberg M."/>
            <person name="Mandel M.A."/>
            <person name="Kellner E.M."/>
            <person name="Barker B.M."/>
            <person name="Galgiani J.N."/>
            <person name="Orbach M.J."/>
            <person name="Kirkland T.N."/>
            <person name="Cole G.T."/>
            <person name="Henn M.R."/>
            <person name="Birren B.W."/>
            <person name="Taylor J.W."/>
        </authorList>
    </citation>
    <scope>NUCLEOTIDE SEQUENCE [LARGE SCALE GENOMIC DNA]</scope>
    <source>
        <strain evidence="3">RMSCC 3488</strain>
    </source>
</reference>
<dbReference type="VEuPathDB" id="FungiDB:CPAG_06090"/>
<reference evidence="2 3" key="1">
    <citation type="submission" date="2007-06" db="EMBL/GenBank/DDBJ databases">
        <title>The Genome Sequence of Coccidioides posadasii RMSCC_3488.</title>
        <authorList>
            <consortium name="Coccidioides Genome Resources Consortium"/>
            <consortium name="The Broad Institute Genome Sequencing Platform"/>
            <person name="Henn M.R."/>
            <person name="Sykes S."/>
            <person name="Young S."/>
            <person name="Jaffe D."/>
            <person name="Berlin A."/>
            <person name="Alvarez P."/>
            <person name="Butler J."/>
            <person name="Gnerre S."/>
            <person name="Grabherr M."/>
            <person name="Mauceli E."/>
            <person name="Brockman W."/>
            <person name="Kodira C."/>
            <person name="Alvarado L."/>
            <person name="Zeng Q."/>
            <person name="Crawford M."/>
            <person name="Antoine C."/>
            <person name="Devon K."/>
            <person name="Galgiani J."/>
            <person name="Orsborn K."/>
            <person name="Lewis M.L."/>
            <person name="Nusbaum C."/>
            <person name="Galagan J."/>
            <person name="Birren B."/>
        </authorList>
    </citation>
    <scope>NUCLEOTIDE SEQUENCE [LARGE SCALE GENOMIC DNA]</scope>
    <source>
        <strain evidence="2 3">RMSCC 3488</strain>
    </source>
</reference>
<evidence type="ECO:0000313" key="3">
    <source>
        <dbReference type="Proteomes" id="UP000054567"/>
    </source>
</evidence>
<protein>
    <submittedName>
        <fullName evidence="2">Uncharacterized protein</fullName>
    </submittedName>
</protein>
<dbReference type="Proteomes" id="UP000054567">
    <property type="component" value="Unassembled WGS sequence"/>
</dbReference>
<evidence type="ECO:0000256" key="1">
    <source>
        <dbReference type="SAM" id="MobiDB-lite"/>
    </source>
</evidence>
<name>A0A0J6F9S3_COCPO</name>
<dbReference type="EMBL" id="DS268111">
    <property type="protein sequence ID" value="KMM69776.1"/>
    <property type="molecule type" value="Genomic_DNA"/>
</dbReference>